<organism evidence="1">
    <name type="scientific">Grateloupia filicina</name>
    <dbReference type="NCBI Taxonomy" id="31455"/>
    <lineage>
        <taxon>Eukaryota</taxon>
        <taxon>Rhodophyta</taxon>
        <taxon>Florideophyceae</taxon>
        <taxon>Rhodymeniophycidae</taxon>
        <taxon>Halymeniales</taxon>
        <taxon>Halymeniaceae</taxon>
        <taxon>Grateloupia</taxon>
    </lineage>
</organism>
<gene>
    <name evidence="1" type="ORF">Grafi_p103</name>
</gene>
<dbReference type="AlphaFoldDB" id="A0A2S1FXE8"/>
<keyword evidence="1" id="KW-0150">Chloroplast</keyword>
<reference evidence="1" key="1">
    <citation type="submission" date="2017-12" db="EMBL/GenBank/DDBJ databases">
        <title>Complete Sequences of the chloroplast DNA of the Grateloupia filicina.</title>
        <authorList>
            <person name="Liu T."/>
            <person name="Liu C."/>
            <person name="Li Y."/>
        </authorList>
    </citation>
    <scope>NUCLEOTIDE SEQUENCE</scope>
</reference>
<dbReference type="EMBL" id="MG598531">
    <property type="protein sequence ID" value="AWD77444.1"/>
    <property type="molecule type" value="Genomic_DNA"/>
</dbReference>
<name>A0A2S1FXE8_9FLOR</name>
<accession>A0A2S1FXE8</accession>
<evidence type="ECO:0000313" key="1">
    <source>
        <dbReference type="EMBL" id="AWD77444.1"/>
    </source>
</evidence>
<sequence length="62" mass="7495">MEILAICNSLCFYINTFFRKLARNSSKSRYFWLLLRYMTTIEPQITLIFLHSKLKLFLDLSK</sequence>
<keyword evidence="1" id="KW-0934">Plastid</keyword>
<protein>
    <submittedName>
        <fullName evidence="1">Uncharacterized protein</fullName>
    </submittedName>
</protein>
<geneLocation type="chloroplast" evidence="1"/>
<proteinExistence type="predicted"/>